<dbReference type="Proteomes" id="UP000887568">
    <property type="component" value="Unplaced"/>
</dbReference>
<dbReference type="SUPFAM" id="SSF101447">
    <property type="entry name" value="Formin homology 2 domain (FH2 domain)"/>
    <property type="match status" value="1"/>
</dbReference>
<dbReference type="EnsemblMetazoa" id="XM_038207167.1">
    <property type="protein sequence ID" value="XP_038063095.1"/>
    <property type="gene ID" value="LOC119733798"/>
</dbReference>
<dbReference type="PANTHER" id="PTHR45691">
    <property type="entry name" value="PROTEIN DIAPHANOUS"/>
    <property type="match status" value="1"/>
</dbReference>
<dbReference type="InterPro" id="IPR010473">
    <property type="entry name" value="GTPase-bd"/>
</dbReference>
<dbReference type="InterPro" id="IPR042201">
    <property type="entry name" value="FH2_Formin_sf"/>
</dbReference>
<evidence type="ECO:0000256" key="2">
    <source>
        <dbReference type="ARBA" id="ARBA00023054"/>
    </source>
</evidence>
<dbReference type="AlphaFoldDB" id="A0A914AGI1"/>
<dbReference type="SMART" id="SM00498">
    <property type="entry name" value="FH2"/>
    <property type="match status" value="1"/>
</dbReference>
<name>A0A914AGI1_PATMI</name>
<feature type="coiled-coil region" evidence="3">
    <location>
        <begin position="443"/>
        <end position="491"/>
    </location>
</feature>
<keyword evidence="2 3" id="KW-0175">Coiled coil</keyword>
<evidence type="ECO:0000313" key="9">
    <source>
        <dbReference type="Proteomes" id="UP000887568"/>
    </source>
</evidence>
<evidence type="ECO:0000259" key="6">
    <source>
        <dbReference type="PROSITE" id="PS51232"/>
    </source>
</evidence>
<dbReference type="PROSITE" id="PS51231">
    <property type="entry name" value="DAD"/>
    <property type="match status" value="1"/>
</dbReference>
<feature type="compositionally biased region" description="Basic and acidic residues" evidence="4">
    <location>
        <begin position="1003"/>
        <end position="1030"/>
    </location>
</feature>
<dbReference type="Gene3D" id="1.10.238.150">
    <property type="entry name" value="Formin, FH3 diaphanous domain"/>
    <property type="match status" value="1"/>
</dbReference>
<dbReference type="Gene3D" id="1.20.58.2220">
    <property type="entry name" value="Formin, FH2 domain"/>
    <property type="match status" value="1"/>
</dbReference>
<feature type="compositionally biased region" description="Basic and acidic residues" evidence="4">
    <location>
        <begin position="24"/>
        <end position="36"/>
    </location>
</feature>
<dbReference type="PROSITE" id="PS51444">
    <property type="entry name" value="FH2"/>
    <property type="match status" value="1"/>
</dbReference>
<feature type="domain" description="DAD" evidence="5">
    <location>
        <begin position="1044"/>
        <end position="1080"/>
    </location>
</feature>
<evidence type="ECO:0000259" key="5">
    <source>
        <dbReference type="PROSITE" id="PS51231"/>
    </source>
</evidence>
<dbReference type="InterPro" id="IPR014768">
    <property type="entry name" value="GBD/FH3_dom"/>
</dbReference>
<reference evidence="8" key="1">
    <citation type="submission" date="2022-11" db="UniProtKB">
        <authorList>
            <consortium name="EnsemblMetazoa"/>
        </authorList>
    </citation>
    <scope>IDENTIFICATION</scope>
</reference>
<dbReference type="SMART" id="SM01139">
    <property type="entry name" value="Drf_FH3"/>
    <property type="match status" value="1"/>
</dbReference>
<dbReference type="PROSITE" id="PS51232">
    <property type="entry name" value="GBD_FH3"/>
    <property type="match status" value="1"/>
</dbReference>
<dbReference type="SMART" id="SM01140">
    <property type="entry name" value="Drf_GBD"/>
    <property type="match status" value="1"/>
</dbReference>
<feature type="domain" description="FH2" evidence="7">
    <location>
        <begin position="622"/>
        <end position="1023"/>
    </location>
</feature>
<dbReference type="SUPFAM" id="SSF48371">
    <property type="entry name" value="ARM repeat"/>
    <property type="match status" value="1"/>
</dbReference>
<dbReference type="GO" id="GO:0005884">
    <property type="term" value="C:actin filament"/>
    <property type="evidence" value="ECO:0007669"/>
    <property type="project" value="TreeGrafter"/>
</dbReference>
<dbReference type="Gene3D" id="1.25.10.10">
    <property type="entry name" value="Leucine-rich Repeat Variant"/>
    <property type="match status" value="1"/>
</dbReference>
<dbReference type="RefSeq" id="XP_038063095.1">
    <property type="nucleotide sequence ID" value="XM_038207167.1"/>
</dbReference>
<dbReference type="Gene3D" id="1.10.20.40">
    <property type="entry name" value="Formin, diaphanous GTPase-binding domain"/>
    <property type="match status" value="1"/>
</dbReference>
<dbReference type="Pfam" id="PF02181">
    <property type="entry name" value="FH2"/>
    <property type="match status" value="1"/>
</dbReference>
<feature type="compositionally biased region" description="Pro residues" evidence="4">
    <location>
        <begin position="506"/>
        <end position="598"/>
    </location>
</feature>
<feature type="region of interest" description="Disordered" evidence="4">
    <location>
        <begin position="1003"/>
        <end position="1043"/>
    </location>
</feature>
<dbReference type="GO" id="GO:0031267">
    <property type="term" value="F:small GTPase binding"/>
    <property type="evidence" value="ECO:0007669"/>
    <property type="project" value="InterPro"/>
</dbReference>
<evidence type="ECO:0000256" key="3">
    <source>
        <dbReference type="SAM" id="Coils"/>
    </source>
</evidence>
<dbReference type="GO" id="GO:0030041">
    <property type="term" value="P:actin filament polymerization"/>
    <property type="evidence" value="ECO:0007669"/>
    <property type="project" value="TreeGrafter"/>
</dbReference>
<feature type="domain" description="GBD/FH3" evidence="6">
    <location>
        <begin position="55"/>
        <end position="417"/>
    </location>
</feature>
<feature type="region of interest" description="Disordered" evidence="4">
    <location>
        <begin position="1061"/>
        <end position="1151"/>
    </location>
</feature>
<dbReference type="InterPro" id="IPR016024">
    <property type="entry name" value="ARM-type_fold"/>
</dbReference>
<dbReference type="InterPro" id="IPR014767">
    <property type="entry name" value="DAD_dom"/>
</dbReference>
<evidence type="ECO:0000259" key="7">
    <source>
        <dbReference type="PROSITE" id="PS51444"/>
    </source>
</evidence>
<feature type="compositionally biased region" description="Basic and acidic residues" evidence="4">
    <location>
        <begin position="1137"/>
        <end position="1151"/>
    </location>
</feature>
<evidence type="ECO:0000256" key="4">
    <source>
        <dbReference type="SAM" id="MobiDB-lite"/>
    </source>
</evidence>
<sequence length="1151" mass="128897">MDRKDMSKRSSFFGGKRILTKPSKKAESGNKRDQRLQSRPSVEEEEAHQEYERIQQRLTDQEVDAALEKMLEDMGLTGNKADPLRARDMTTKREMVLQYMKRSGSSAGRKTVQKPGDYILELKHCGPGDSERLLSTLGSLKVSLGSNTISWVQQFGEAGLTEILKIINDFTNREDQRSVDVRHECIKCLKAFMNNKYGIQMMFNKEGALSTVAGTLDPRHEQIMVDTVRLLAAVCLYPGGHEKVLAALTDVAEFRSRPRFAPIIEALKQEENPTLQTVCMQLVNAVIITPREPEELDFRLHLRNEFLRTGMLDLLPELRDNKSSELETQVTVFDDHKEDDYDEFCHRFEGLKVEIDDEESAYQLLHQLVGDTPAEPFFLSILQHLLMIREDGVIRPQYYKLIEECISQIVLHRGGCDPDFRHTCKFEVDVEPLIEGLKEKAFYETLETKATKLEKELDQELTARQESEAKLSQAHKKNEEYEKKIAELESQIASGVFVPSSSSSVPAPPGGAIPPPPPPPGMGGGPPPPPPPPGIGGGPPPPPPPPGIGGGPPPPPPPPGIGGAPPPPPLPGMGGGPPPPPPPPGMGGPPGPPPPPGGVPMVGGRGPFTPSPVAELPHGMRAKKKYTLQTPLKRANWNKIQPRILNKDSFWVNVDEEKEEDDTVLTELANIFASKPAAKKLGSEDVGDGEKATTKKKAKAFKVLDAKTGQNLAILLGSLRVPHQNMKRWILEVDENHLNEGMIQTLLKNLPEPEQINSVYALKDEFEDMAEAEQFCVTIGSIKRLIPRLQSISFKMRFQESVQDIKPVVVMGTKACEEIRDSKKFKRLLEILLLFGNYMNTGSRNAQSLGFDLNYLTKLRNTKSVDNKITFLNFVVDIIETKYPEVSDFLEEISHAEKAARVPVDTVSGNLRNMLKQIKQLETDIKSFVPSKEGNDQFKEVMGEFVVQAREQYEMLESMFTKMTDLYSYLGEFYCFDVSKRPFEEFFGDLKIFTDEYKLSAKENKKRREAEEKARKAKEAKQKAEEEKLEKKRRKDQLAGMKLDDDQAGVMDNLLEALQSGTAFNRGDKGGRKRTPRAAGAERRRQLERTRSRVGLLAPATAKEISLDDDTEAPKARQHAVTNNRTRQRKPVNAWGEGKEGEDLMERLKNL</sequence>
<evidence type="ECO:0000256" key="1">
    <source>
        <dbReference type="ARBA" id="ARBA00008214"/>
    </source>
</evidence>
<organism evidence="8 9">
    <name type="scientific">Patiria miniata</name>
    <name type="common">Bat star</name>
    <name type="synonym">Asterina miniata</name>
    <dbReference type="NCBI Taxonomy" id="46514"/>
    <lineage>
        <taxon>Eukaryota</taxon>
        <taxon>Metazoa</taxon>
        <taxon>Echinodermata</taxon>
        <taxon>Eleutherozoa</taxon>
        <taxon>Asterozoa</taxon>
        <taxon>Asteroidea</taxon>
        <taxon>Valvatacea</taxon>
        <taxon>Valvatida</taxon>
        <taxon>Asterinidae</taxon>
        <taxon>Patiria</taxon>
    </lineage>
</organism>
<dbReference type="InterPro" id="IPR010472">
    <property type="entry name" value="FH3_dom"/>
</dbReference>
<dbReference type="Pfam" id="PF06367">
    <property type="entry name" value="Drf_FH3"/>
    <property type="match status" value="1"/>
</dbReference>
<feature type="compositionally biased region" description="Basic and acidic residues" evidence="4">
    <location>
        <begin position="1080"/>
        <end position="1091"/>
    </location>
</feature>
<dbReference type="GO" id="GO:0003779">
    <property type="term" value="F:actin binding"/>
    <property type="evidence" value="ECO:0007669"/>
    <property type="project" value="InterPro"/>
</dbReference>
<dbReference type="GeneID" id="119733798"/>
<dbReference type="InterPro" id="IPR011989">
    <property type="entry name" value="ARM-like"/>
</dbReference>
<feature type="region of interest" description="Disordered" evidence="4">
    <location>
        <begin position="1"/>
        <end position="51"/>
    </location>
</feature>
<dbReference type="Gene3D" id="1.20.58.630">
    <property type="match status" value="1"/>
</dbReference>
<dbReference type="InterPro" id="IPR051412">
    <property type="entry name" value="Formin_Homology_Diaphanous_sf"/>
</dbReference>
<comment type="similarity">
    <text evidence="1">Belongs to the formin homology family. Diaphanous subfamily.</text>
</comment>
<protein>
    <submittedName>
        <fullName evidence="8">Uncharacterized protein</fullName>
    </submittedName>
</protein>
<dbReference type="OrthoDB" id="1104827at2759"/>
<dbReference type="OMA" id="WEVKNPM"/>
<evidence type="ECO:0000313" key="8">
    <source>
        <dbReference type="EnsemblMetazoa" id="XP_038063095.1"/>
    </source>
</evidence>
<accession>A0A914AGI1</accession>
<feature type="region of interest" description="Disordered" evidence="4">
    <location>
        <begin position="498"/>
        <end position="616"/>
    </location>
</feature>
<proteinExistence type="inferred from homology"/>
<dbReference type="PANTHER" id="PTHR45691:SF6">
    <property type="entry name" value="PROTEIN DIAPHANOUS"/>
    <property type="match status" value="1"/>
</dbReference>
<dbReference type="InterPro" id="IPR015425">
    <property type="entry name" value="FH2_Formin"/>
</dbReference>
<dbReference type="Gene3D" id="6.10.30.30">
    <property type="match status" value="1"/>
</dbReference>
<dbReference type="Pfam" id="PF06371">
    <property type="entry name" value="Drf_GBD"/>
    <property type="match status" value="1"/>
</dbReference>
<dbReference type="InterPro" id="IPR044933">
    <property type="entry name" value="DIA_GBD_sf"/>
</dbReference>
<keyword evidence="9" id="KW-1185">Reference proteome</keyword>